<accession>A0A0L7LN92</accession>
<evidence type="ECO:0000313" key="2">
    <source>
        <dbReference type="Proteomes" id="UP000037510"/>
    </source>
</evidence>
<feature type="non-terminal residue" evidence="1">
    <location>
        <position position="514"/>
    </location>
</feature>
<keyword evidence="2" id="KW-1185">Reference proteome</keyword>
<dbReference type="AlphaFoldDB" id="A0A0L7LN92"/>
<name>A0A0L7LN92_OPEBR</name>
<reference evidence="1 2" key="1">
    <citation type="journal article" date="2015" name="Genome Biol. Evol.">
        <title>The genome of winter moth (Operophtera brumata) provides a genomic perspective on sexual dimorphism and phenology.</title>
        <authorList>
            <person name="Derks M.F."/>
            <person name="Smit S."/>
            <person name="Salis L."/>
            <person name="Schijlen E."/>
            <person name="Bossers A."/>
            <person name="Mateman C."/>
            <person name="Pijl A.S."/>
            <person name="de Ridder D."/>
            <person name="Groenen M.A."/>
            <person name="Visser M.E."/>
            <person name="Megens H.J."/>
        </authorList>
    </citation>
    <scope>NUCLEOTIDE SEQUENCE [LARGE SCALE GENOMIC DNA]</scope>
    <source>
        <strain evidence="1">WM2013NL</strain>
        <tissue evidence="1">Head and thorax</tissue>
    </source>
</reference>
<evidence type="ECO:0000313" key="1">
    <source>
        <dbReference type="EMBL" id="KOB77018.1"/>
    </source>
</evidence>
<dbReference type="STRING" id="104452.A0A0L7LN92"/>
<organism evidence="1 2">
    <name type="scientific">Operophtera brumata</name>
    <name type="common">Winter moth</name>
    <name type="synonym">Phalaena brumata</name>
    <dbReference type="NCBI Taxonomy" id="104452"/>
    <lineage>
        <taxon>Eukaryota</taxon>
        <taxon>Metazoa</taxon>
        <taxon>Ecdysozoa</taxon>
        <taxon>Arthropoda</taxon>
        <taxon>Hexapoda</taxon>
        <taxon>Insecta</taxon>
        <taxon>Pterygota</taxon>
        <taxon>Neoptera</taxon>
        <taxon>Endopterygota</taxon>
        <taxon>Lepidoptera</taxon>
        <taxon>Glossata</taxon>
        <taxon>Ditrysia</taxon>
        <taxon>Geometroidea</taxon>
        <taxon>Geometridae</taxon>
        <taxon>Larentiinae</taxon>
        <taxon>Operophtera</taxon>
    </lineage>
</organism>
<dbReference type="Proteomes" id="UP000037510">
    <property type="component" value="Unassembled WGS sequence"/>
</dbReference>
<proteinExistence type="predicted"/>
<protein>
    <submittedName>
        <fullName evidence="1">Putative tick transposon</fullName>
    </submittedName>
</protein>
<gene>
    <name evidence="1" type="ORF">OBRU01_04747</name>
</gene>
<dbReference type="EMBL" id="JTDY01000473">
    <property type="protein sequence ID" value="KOB77018.1"/>
    <property type="molecule type" value="Genomic_DNA"/>
</dbReference>
<comment type="caution">
    <text evidence="1">The sequence shown here is derived from an EMBL/GenBank/DDBJ whole genome shotgun (WGS) entry which is preliminary data.</text>
</comment>
<sequence>MCIVNFNSINIRNILWHKLKQNPKDEENRNKFIQQRNFTRRYMQTTKNQYYHNAFQKCERNPLNMWQLINSLVANKPRSSSVPSKLNTPLGQITETKDISEHFNKFFSNIGSQLASQIPKEYHDNPINILSKERKSTDKLLHFEPATEHCTRETSTSKTILDHICTNLPDNTFHMAIIESSLSDHKQIYLEVNRIQPERPKKLHYEAVNYIKLYETIRQEMTSANLMNEYKRLEDLLQKSISKDKVMKTKLQNAPKADWINKDMIKSINIRNILWHKLKQNPKDEENRNKFIQQRNFTRRYMQTTKNQYYHNAFQKCERNPLNMWQLINSLVANKPRSSSVPSKLNTPLGQITETKDISEHFNKFFSNIGSQLASQIPKEYHDNPINILSKERKSTDKLLHFEPATVDEIDKIIDSLDTNTSTGAWDLVYNHINTDASTAYTYKFHLSFNHLFGHGPSGYSARLLEGNAFKYGSGYSARLLEGNAFKYGSGYSARLLEGNAFKYGSGYSARLLE</sequence>